<dbReference type="EMBL" id="MLCO01000069">
    <property type="protein sequence ID" value="ONG55738.1"/>
    <property type="molecule type" value="Genomic_DNA"/>
</dbReference>
<sequence>MACCPDRGTLIRDRISLGWAKLAQLFGHPYTLVRPLPGSADLSAVEDVQALKAHFDRDPQFRGIKPALWNDRNEYATLTAKVEVGDYLVGEVATYFIATQADITPATAVRCNEKITISRPASKAGMAAHMGNTAPVLLAKAWPVRMTTASKGDSPLAGVPEAGKQSSKDILMPAIPGVAIQTSYEVRDSKGAKWRINAIEETHLGLRLLVEQSTVS</sequence>
<dbReference type="RefSeq" id="WP_076956963.1">
    <property type="nucleotide sequence ID" value="NZ_MLCO01000069.1"/>
</dbReference>
<accession>A0A1V2H643</accession>
<proteinExistence type="predicted"/>
<dbReference type="AlphaFoldDB" id="A0A1V2H643"/>
<dbReference type="Proteomes" id="UP000188879">
    <property type="component" value="Unassembled WGS sequence"/>
</dbReference>
<gene>
    <name evidence="1" type="ORF">BKE38_08710</name>
</gene>
<reference evidence="1 2" key="1">
    <citation type="submission" date="2016-10" db="EMBL/GenBank/DDBJ databases">
        <title>Draft Genome sequence of Roseomonas sp. strain M3.</title>
        <authorList>
            <person name="Subhash Y."/>
            <person name="Lee S."/>
        </authorList>
    </citation>
    <scope>NUCLEOTIDE SEQUENCE [LARGE SCALE GENOMIC DNA]</scope>
    <source>
        <strain evidence="1 2">M3</strain>
    </source>
</reference>
<name>A0A1V2H643_9PROT</name>
<evidence type="ECO:0000313" key="2">
    <source>
        <dbReference type="Proteomes" id="UP000188879"/>
    </source>
</evidence>
<comment type="caution">
    <text evidence="1">The sequence shown here is derived from an EMBL/GenBank/DDBJ whole genome shotgun (WGS) entry which is preliminary data.</text>
</comment>
<keyword evidence="2" id="KW-1185">Reference proteome</keyword>
<protein>
    <submittedName>
        <fullName evidence="1">Uncharacterized protein</fullName>
    </submittedName>
</protein>
<evidence type="ECO:0000313" key="1">
    <source>
        <dbReference type="EMBL" id="ONG55738.1"/>
    </source>
</evidence>
<dbReference type="OrthoDB" id="7271194at2"/>
<organism evidence="1 2">
    <name type="scientific">Teichococcus deserti</name>
    <dbReference type="NCBI Taxonomy" id="1817963"/>
    <lineage>
        <taxon>Bacteria</taxon>
        <taxon>Pseudomonadati</taxon>
        <taxon>Pseudomonadota</taxon>
        <taxon>Alphaproteobacteria</taxon>
        <taxon>Acetobacterales</taxon>
        <taxon>Roseomonadaceae</taxon>
        <taxon>Roseomonas</taxon>
    </lineage>
</organism>